<keyword evidence="1" id="KW-1133">Transmembrane helix</keyword>
<organism evidence="2 3">
    <name type="scientific">Linnemannia elongata AG-77</name>
    <dbReference type="NCBI Taxonomy" id="1314771"/>
    <lineage>
        <taxon>Eukaryota</taxon>
        <taxon>Fungi</taxon>
        <taxon>Fungi incertae sedis</taxon>
        <taxon>Mucoromycota</taxon>
        <taxon>Mortierellomycotina</taxon>
        <taxon>Mortierellomycetes</taxon>
        <taxon>Mortierellales</taxon>
        <taxon>Mortierellaceae</taxon>
        <taxon>Linnemannia</taxon>
    </lineage>
</organism>
<evidence type="ECO:0000256" key="1">
    <source>
        <dbReference type="SAM" id="Phobius"/>
    </source>
</evidence>
<keyword evidence="3" id="KW-1185">Reference proteome</keyword>
<sequence length="67" mass="8038">MSGWFGIYAFPYLVNLLGHLGLKRVMHGKLKETKDQHQIFFYLLLFSFSIPNTRRYSPQAQRRQRVH</sequence>
<gene>
    <name evidence="2" type="ORF">K457DRAFT_876201</name>
</gene>
<dbReference type="AlphaFoldDB" id="A0A197JG01"/>
<dbReference type="EMBL" id="KV442105">
    <property type="protein sequence ID" value="OAQ23928.1"/>
    <property type="molecule type" value="Genomic_DNA"/>
</dbReference>
<feature type="transmembrane region" description="Helical" evidence="1">
    <location>
        <begin position="6"/>
        <end position="22"/>
    </location>
</feature>
<proteinExistence type="predicted"/>
<accession>A0A197JG01</accession>
<keyword evidence="1" id="KW-0472">Membrane</keyword>
<reference evidence="2 3" key="1">
    <citation type="submission" date="2016-05" db="EMBL/GenBank/DDBJ databases">
        <title>Genome sequencing reveals origins of a unique bacterial endosymbiosis in the earliest lineages of terrestrial Fungi.</title>
        <authorList>
            <consortium name="DOE Joint Genome Institute"/>
            <person name="Uehling J."/>
            <person name="Gryganskyi A."/>
            <person name="Hameed K."/>
            <person name="Tschaplinski T."/>
            <person name="Misztal P."/>
            <person name="Wu S."/>
            <person name="Desiro A."/>
            <person name="Vande Pol N."/>
            <person name="Du Z.-Y."/>
            <person name="Zienkiewicz A."/>
            <person name="Zienkiewicz K."/>
            <person name="Morin E."/>
            <person name="Tisserant E."/>
            <person name="Splivallo R."/>
            <person name="Hainaut M."/>
            <person name="Henrissat B."/>
            <person name="Ohm R."/>
            <person name="Kuo A."/>
            <person name="Yan J."/>
            <person name="Lipzen A."/>
            <person name="Nolan M."/>
            <person name="Labutti K."/>
            <person name="Barry K."/>
            <person name="Goldstein A."/>
            <person name="Labbe J."/>
            <person name="Schadt C."/>
            <person name="Tuskan G."/>
            <person name="Grigoriev I."/>
            <person name="Martin F."/>
            <person name="Vilgalys R."/>
            <person name="Bonito G."/>
        </authorList>
    </citation>
    <scope>NUCLEOTIDE SEQUENCE [LARGE SCALE GENOMIC DNA]</scope>
    <source>
        <strain evidence="2 3">AG-77</strain>
    </source>
</reference>
<evidence type="ECO:0000313" key="3">
    <source>
        <dbReference type="Proteomes" id="UP000078512"/>
    </source>
</evidence>
<dbReference type="Proteomes" id="UP000078512">
    <property type="component" value="Unassembled WGS sequence"/>
</dbReference>
<name>A0A197JG01_9FUNG</name>
<evidence type="ECO:0000313" key="2">
    <source>
        <dbReference type="EMBL" id="OAQ23928.1"/>
    </source>
</evidence>
<keyword evidence="1" id="KW-0812">Transmembrane</keyword>
<protein>
    <submittedName>
        <fullName evidence="2">Uncharacterized protein</fullName>
    </submittedName>
</protein>